<accession>A0A8H7VHH5</accession>
<protein>
    <submittedName>
        <fullName evidence="2">Uncharacterized protein</fullName>
    </submittedName>
</protein>
<feature type="compositionally biased region" description="Acidic residues" evidence="1">
    <location>
        <begin position="72"/>
        <end position="87"/>
    </location>
</feature>
<dbReference type="Proteomes" id="UP000646827">
    <property type="component" value="Unassembled WGS sequence"/>
</dbReference>
<organism evidence="2 3">
    <name type="scientific">Circinella minor</name>
    <dbReference type="NCBI Taxonomy" id="1195481"/>
    <lineage>
        <taxon>Eukaryota</taxon>
        <taxon>Fungi</taxon>
        <taxon>Fungi incertae sedis</taxon>
        <taxon>Mucoromycota</taxon>
        <taxon>Mucoromycotina</taxon>
        <taxon>Mucoromycetes</taxon>
        <taxon>Mucorales</taxon>
        <taxon>Lichtheimiaceae</taxon>
        <taxon>Circinella</taxon>
    </lineage>
</organism>
<name>A0A8H7VHH5_9FUNG</name>
<keyword evidence="3" id="KW-1185">Reference proteome</keyword>
<dbReference type="EMBL" id="JAEPRB010000132">
    <property type="protein sequence ID" value="KAG2220700.1"/>
    <property type="molecule type" value="Genomic_DNA"/>
</dbReference>
<evidence type="ECO:0000256" key="1">
    <source>
        <dbReference type="SAM" id="MobiDB-lite"/>
    </source>
</evidence>
<comment type="caution">
    <text evidence="2">The sequence shown here is derived from an EMBL/GenBank/DDBJ whole genome shotgun (WGS) entry which is preliminary data.</text>
</comment>
<proteinExistence type="predicted"/>
<evidence type="ECO:0000313" key="2">
    <source>
        <dbReference type="EMBL" id="KAG2220700.1"/>
    </source>
</evidence>
<sequence>MSARICKKKKEVRRLSSLQGTGKKESNKSIFNITANDFSVINCGSTTYYNEDSNTMETVPNRMPVLTRVNDERDDEEADEEADEEENPFQIDNIAEVLESIDVSRKKNSQEKIPSDLTVDHHPNRTCEYIFTYAESDDSLDSC</sequence>
<dbReference type="AlphaFoldDB" id="A0A8H7VHH5"/>
<evidence type="ECO:0000313" key="3">
    <source>
        <dbReference type="Proteomes" id="UP000646827"/>
    </source>
</evidence>
<reference evidence="2 3" key="1">
    <citation type="submission" date="2020-12" db="EMBL/GenBank/DDBJ databases">
        <title>Metabolic potential, ecology and presence of endohyphal bacteria is reflected in genomic diversity of Mucoromycotina.</title>
        <authorList>
            <person name="Muszewska A."/>
            <person name="Okrasinska A."/>
            <person name="Steczkiewicz K."/>
            <person name="Drgas O."/>
            <person name="Orlowska M."/>
            <person name="Perlinska-Lenart U."/>
            <person name="Aleksandrzak-Piekarczyk T."/>
            <person name="Szatraj K."/>
            <person name="Zielenkiewicz U."/>
            <person name="Pilsyk S."/>
            <person name="Malc E."/>
            <person name="Mieczkowski P."/>
            <person name="Kruszewska J.S."/>
            <person name="Biernat P."/>
            <person name="Pawlowska J."/>
        </authorList>
    </citation>
    <scope>NUCLEOTIDE SEQUENCE [LARGE SCALE GENOMIC DNA]</scope>
    <source>
        <strain evidence="2 3">CBS 142.35</strain>
    </source>
</reference>
<gene>
    <name evidence="2" type="ORF">INT45_012564</name>
</gene>
<feature type="region of interest" description="Disordered" evidence="1">
    <location>
        <begin position="65"/>
        <end position="89"/>
    </location>
</feature>
<dbReference type="OrthoDB" id="2289328at2759"/>